<dbReference type="Pfam" id="PF07715">
    <property type="entry name" value="Plug"/>
    <property type="match status" value="1"/>
</dbReference>
<organism evidence="8 9">
    <name type="scientific">Chitinophaga terrae</name>
    <name type="common">ex Kim and Jung 2007</name>
    <dbReference type="NCBI Taxonomy" id="408074"/>
    <lineage>
        <taxon>Bacteria</taxon>
        <taxon>Pseudomonadati</taxon>
        <taxon>Bacteroidota</taxon>
        <taxon>Chitinophagia</taxon>
        <taxon>Chitinophagales</taxon>
        <taxon>Chitinophagaceae</taxon>
        <taxon>Chitinophaga</taxon>
    </lineage>
</organism>
<dbReference type="InterPro" id="IPR008969">
    <property type="entry name" value="CarboxyPept-like_regulatory"/>
</dbReference>
<dbReference type="AlphaFoldDB" id="A0A1H3YPP4"/>
<evidence type="ECO:0000256" key="2">
    <source>
        <dbReference type="ARBA" id="ARBA00023136"/>
    </source>
</evidence>
<dbReference type="OrthoDB" id="905812at2"/>
<dbReference type="EMBL" id="FNRL01000003">
    <property type="protein sequence ID" value="SEA13450.1"/>
    <property type="molecule type" value="Genomic_DNA"/>
</dbReference>
<dbReference type="InterPro" id="IPR037066">
    <property type="entry name" value="Plug_dom_sf"/>
</dbReference>
<dbReference type="GO" id="GO:0009279">
    <property type="term" value="C:cell outer membrane"/>
    <property type="evidence" value="ECO:0007669"/>
    <property type="project" value="UniProtKB-SubCell"/>
</dbReference>
<evidence type="ECO:0000313" key="8">
    <source>
        <dbReference type="EMBL" id="SEA13450.1"/>
    </source>
</evidence>
<dbReference type="Gene3D" id="2.170.130.10">
    <property type="entry name" value="TonB-dependent receptor, plug domain"/>
    <property type="match status" value="1"/>
</dbReference>
<dbReference type="Proteomes" id="UP000199656">
    <property type="component" value="Unassembled WGS sequence"/>
</dbReference>
<proteinExistence type="predicted"/>
<evidence type="ECO:0000313" key="9">
    <source>
        <dbReference type="Proteomes" id="UP000199656"/>
    </source>
</evidence>
<keyword evidence="2" id="KW-0472">Membrane</keyword>
<dbReference type="Pfam" id="PF14905">
    <property type="entry name" value="OMP_b-brl_3"/>
    <property type="match status" value="1"/>
</dbReference>
<feature type="signal peptide" evidence="5">
    <location>
        <begin position="1"/>
        <end position="20"/>
    </location>
</feature>
<gene>
    <name evidence="8" type="ORF">SAMN05660909_00893</name>
</gene>
<feature type="domain" description="TonB-dependent receptor plug" evidence="6">
    <location>
        <begin position="136"/>
        <end position="224"/>
    </location>
</feature>
<dbReference type="Pfam" id="PF13620">
    <property type="entry name" value="CarboxypepD_reg"/>
    <property type="match status" value="1"/>
</dbReference>
<dbReference type="RefSeq" id="WP_089759103.1">
    <property type="nucleotide sequence ID" value="NZ_BKAT01000002.1"/>
</dbReference>
<name>A0A1H3YPP4_9BACT</name>
<evidence type="ECO:0000256" key="4">
    <source>
        <dbReference type="SAM" id="MobiDB-lite"/>
    </source>
</evidence>
<dbReference type="Gene3D" id="2.40.170.20">
    <property type="entry name" value="TonB-dependent receptor, beta-barrel domain"/>
    <property type="match status" value="1"/>
</dbReference>
<keyword evidence="5" id="KW-0732">Signal</keyword>
<evidence type="ECO:0000256" key="1">
    <source>
        <dbReference type="ARBA" id="ARBA00004442"/>
    </source>
</evidence>
<protein>
    <submittedName>
        <fullName evidence="8">Outer membrane receptor proteins, mostly Fe transport</fullName>
    </submittedName>
</protein>
<keyword evidence="9" id="KW-1185">Reference proteome</keyword>
<evidence type="ECO:0000256" key="3">
    <source>
        <dbReference type="ARBA" id="ARBA00023237"/>
    </source>
</evidence>
<sequence>MRNSFIILFVLFAVVTNVYAQTQPASPMKITGKVVDESTGKAIEYASVVLLKQEDSSMVTGVYTNPAGIFTFTKIPAGVYVTRVTFMGYDRLQKAIRVTEGKQTLVGTLRLVPAGKVLNEIEIKAEKPAFSMQIDKQVFDASSMLTAAGGTGTDILKNIPSVDVDIDDNVTLRGKAVTIFVDGKPSPFGDVKTALQMLPAETVDRVEVITNPSAKYEANGSGGIINIVLKKDKAIGYNVMVSANGATRGEVGGSVNANLRIRRYNIFGSYNTGYDQTRGSGMSTRKNLVGDTTNTWYFTQSSRNENIGRRHGARLGFDYFLDDNNTFTFSQGMALGGGNGEDHMDLEYLDQHNVPVREGNRNNGSHNNWSNYNTNINYKHTFKKENQELTAYASYSKNSGDNFSDYYTLNKYMNVDTIPNPDQQHNTGDNGNRFWNIQSDFTSPMGKKGKLEAGLRSTFRHIDNDYIAALYNWSIPDYVVSNSLSNKYSYEEDIHSAYINFANAIGNLGYQVGVRAEQSHLNGYSYTKDTSVNNRFFNLFPSVFLKYNFPKNQNQSLVFNFATRIDRPNFDQLLPYINNSDPQNIRMGNPELQPALSKKFEVSYSVYYPKTRDYLSISTYYSQTNDNIDRISVLDPKSGITTTKPQNLATQQNSGGNISYSLNIYKWWKVWANLNIEYNRLTSVITNNENFSYGLNGNTQFRLPANLNIQIGGHFRSPRIQPQGTFKAMNGIDMGVSKDFLKRKLNVTVNVSDLLNSQQFSSHYETPTFIQDYNRKRVTRFVRLSVRYRFGKMDPNMFNKKKKGQEEEEKENKDEEKEKPRTEGRL</sequence>
<accession>A0A1H3YPP4</accession>
<reference evidence="9" key="1">
    <citation type="submission" date="2016-10" db="EMBL/GenBank/DDBJ databases">
        <authorList>
            <person name="Varghese N."/>
            <person name="Submissions S."/>
        </authorList>
    </citation>
    <scope>NUCLEOTIDE SEQUENCE [LARGE SCALE GENOMIC DNA]</scope>
    <source>
        <strain evidence="9">DSM 23920</strain>
    </source>
</reference>
<dbReference type="PANTHER" id="PTHR40980">
    <property type="entry name" value="PLUG DOMAIN-CONTAINING PROTEIN"/>
    <property type="match status" value="1"/>
</dbReference>
<feature type="compositionally biased region" description="Basic and acidic residues" evidence="4">
    <location>
        <begin position="810"/>
        <end position="826"/>
    </location>
</feature>
<feature type="region of interest" description="Disordered" evidence="4">
    <location>
        <begin position="795"/>
        <end position="826"/>
    </location>
</feature>
<dbReference type="SUPFAM" id="SSF56935">
    <property type="entry name" value="Porins"/>
    <property type="match status" value="1"/>
</dbReference>
<feature type="domain" description="Outer membrane protein beta-barrel" evidence="7">
    <location>
        <begin position="380"/>
        <end position="788"/>
    </location>
</feature>
<comment type="subcellular location">
    <subcellularLocation>
        <location evidence="1">Cell outer membrane</location>
    </subcellularLocation>
</comment>
<dbReference type="STRING" id="408074.SAMN05660909_00893"/>
<dbReference type="PANTHER" id="PTHR40980:SF4">
    <property type="entry name" value="TONB-DEPENDENT RECEPTOR-LIKE BETA-BARREL DOMAIN-CONTAINING PROTEIN"/>
    <property type="match status" value="1"/>
</dbReference>
<dbReference type="InterPro" id="IPR036942">
    <property type="entry name" value="Beta-barrel_TonB_sf"/>
</dbReference>
<dbReference type="InterPro" id="IPR012910">
    <property type="entry name" value="Plug_dom"/>
</dbReference>
<keyword evidence="8" id="KW-0675">Receptor</keyword>
<evidence type="ECO:0000259" key="6">
    <source>
        <dbReference type="Pfam" id="PF07715"/>
    </source>
</evidence>
<evidence type="ECO:0000256" key="5">
    <source>
        <dbReference type="SAM" id="SignalP"/>
    </source>
</evidence>
<evidence type="ECO:0000259" key="7">
    <source>
        <dbReference type="Pfam" id="PF14905"/>
    </source>
</evidence>
<dbReference type="Gene3D" id="2.60.40.1120">
    <property type="entry name" value="Carboxypeptidase-like, regulatory domain"/>
    <property type="match status" value="1"/>
</dbReference>
<keyword evidence="3" id="KW-0998">Cell outer membrane</keyword>
<dbReference type="InterPro" id="IPR041700">
    <property type="entry name" value="OMP_b-brl_3"/>
</dbReference>
<dbReference type="SUPFAM" id="SSF49464">
    <property type="entry name" value="Carboxypeptidase regulatory domain-like"/>
    <property type="match status" value="1"/>
</dbReference>
<feature type="chain" id="PRO_5011530268" evidence="5">
    <location>
        <begin position="21"/>
        <end position="826"/>
    </location>
</feature>